<evidence type="ECO:0000313" key="1">
    <source>
        <dbReference type="EMBL" id="JAH73353.1"/>
    </source>
</evidence>
<reference evidence="1" key="2">
    <citation type="journal article" date="2015" name="Fish Shellfish Immunol.">
        <title>Early steps in the European eel (Anguilla anguilla)-Vibrio vulnificus interaction in the gills: Role of the RtxA13 toxin.</title>
        <authorList>
            <person name="Callol A."/>
            <person name="Pajuelo D."/>
            <person name="Ebbesson L."/>
            <person name="Teles M."/>
            <person name="MacKenzie S."/>
            <person name="Amaro C."/>
        </authorList>
    </citation>
    <scope>NUCLEOTIDE SEQUENCE</scope>
</reference>
<sequence>MNQNIRLVSHRAKTLCDVFLPHSRALTPKLRCIFRAPLSTTIRPNSQQSADTQWLHNIYLIAKPTHLHPLMEHKTQW</sequence>
<dbReference type="AlphaFoldDB" id="A0A0E9V813"/>
<accession>A0A0E9V813</accession>
<name>A0A0E9V813_ANGAN</name>
<proteinExistence type="predicted"/>
<dbReference type="EMBL" id="GBXM01035224">
    <property type="protein sequence ID" value="JAH73353.1"/>
    <property type="molecule type" value="Transcribed_RNA"/>
</dbReference>
<protein>
    <submittedName>
        <fullName evidence="1">Uncharacterized protein</fullName>
    </submittedName>
</protein>
<organism evidence="1">
    <name type="scientific">Anguilla anguilla</name>
    <name type="common">European freshwater eel</name>
    <name type="synonym">Muraena anguilla</name>
    <dbReference type="NCBI Taxonomy" id="7936"/>
    <lineage>
        <taxon>Eukaryota</taxon>
        <taxon>Metazoa</taxon>
        <taxon>Chordata</taxon>
        <taxon>Craniata</taxon>
        <taxon>Vertebrata</taxon>
        <taxon>Euteleostomi</taxon>
        <taxon>Actinopterygii</taxon>
        <taxon>Neopterygii</taxon>
        <taxon>Teleostei</taxon>
        <taxon>Anguilliformes</taxon>
        <taxon>Anguillidae</taxon>
        <taxon>Anguilla</taxon>
    </lineage>
</organism>
<reference evidence="1" key="1">
    <citation type="submission" date="2014-11" db="EMBL/GenBank/DDBJ databases">
        <authorList>
            <person name="Amaro Gonzalez C."/>
        </authorList>
    </citation>
    <scope>NUCLEOTIDE SEQUENCE</scope>
</reference>